<comment type="catalytic activity">
    <reaction evidence="1">
        <text>ATP + protein L-histidine = ADP + protein N-phospho-L-histidine.</text>
        <dbReference type="EC" id="2.7.13.3"/>
    </reaction>
</comment>
<dbReference type="PANTHER" id="PTHR43711">
    <property type="entry name" value="TWO-COMPONENT HISTIDINE KINASE"/>
    <property type="match status" value="1"/>
</dbReference>
<evidence type="ECO:0000256" key="4">
    <source>
        <dbReference type="ARBA" id="ARBA00022679"/>
    </source>
</evidence>
<dbReference type="InterPro" id="IPR003594">
    <property type="entry name" value="HATPase_dom"/>
</dbReference>
<evidence type="ECO:0000259" key="7">
    <source>
        <dbReference type="PROSITE" id="PS50109"/>
    </source>
</evidence>
<dbReference type="PANTHER" id="PTHR43711:SF26">
    <property type="entry name" value="SENSOR HISTIDINE KINASE RCSC"/>
    <property type="match status" value="1"/>
</dbReference>
<dbReference type="PROSITE" id="PS50109">
    <property type="entry name" value="HIS_KIN"/>
    <property type="match status" value="1"/>
</dbReference>
<dbReference type="InterPro" id="IPR003661">
    <property type="entry name" value="HisK_dim/P_dom"/>
</dbReference>
<evidence type="ECO:0000313" key="8">
    <source>
        <dbReference type="EMBL" id="KKR42106.1"/>
    </source>
</evidence>
<dbReference type="SUPFAM" id="SSF47384">
    <property type="entry name" value="Homodimeric domain of signal transducing histidine kinase"/>
    <property type="match status" value="1"/>
</dbReference>
<dbReference type="CDD" id="cd00082">
    <property type="entry name" value="HisKA"/>
    <property type="match status" value="1"/>
</dbReference>
<dbReference type="InterPro" id="IPR029016">
    <property type="entry name" value="GAF-like_dom_sf"/>
</dbReference>
<evidence type="ECO:0000256" key="2">
    <source>
        <dbReference type="ARBA" id="ARBA00012438"/>
    </source>
</evidence>
<dbReference type="SMART" id="SM00387">
    <property type="entry name" value="HATPase_c"/>
    <property type="match status" value="1"/>
</dbReference>
<dbReference type="InterPro" id="IPR003018">
    <property type="entry name" value="GAF"/>
</dbReference>
<dbReference type="SUPFAM" id="SSF55874">
    <property type="entry name" value="ATPase domain of HSP90 chaperone/DNA topoisomerase II/histidine kinase"/>
    <property type="match status" value="1"/>
</dbReference>
<dbReference type="Gene3D" id="3.30.450.40">
    <property type="match status" value="1"/>
</dbReference>
<dbReference type="Pfam" id="PF02518">
    <property type="entry name" value="HATPase_c"/>
    <property type="match status" value="1"/>
</dbReference>
<dbReference type="Pfam" id="PF13185">
    <property type="entry name" value="GAF_2"/>
    <property type="match status" value="1"/>
</dbReference>
<dbReference type="Gene3D" id="3.30.565.10">
    <property type="entry name" value="Histidine kinase-like ATPase, C-terminal domain"/>
    <property type="match status" value="1"/>
</dbReference>
<dbReference type="GO" id="GO:0000155">
    <property type="term" value="F:phosphorelay sensor kinase activity"/>
    <property type="evidence" value="ECO:0007669"/>
    <property type="project" value="InterPro"/>
</dbReference>
<dbReference type="AlphaFoldDB" id="A0A0G0QXH9"/>
<keyword evidence="5 8" id="KW-0418">Kinase</keyword>
<dbReference type="InterPro" id="IPR005467">
    <property type="entry name" value="His_kinase_dom"/>
</dbReference>
<keyword evidence="3" id="KW-0597">Phosphoprotein</keyword>
<organism evidence="8 9">
    <name type="scientific">Candidatus Daviesbacteria bacterium GW2011_GWC2_40_12</name>
    <dbReference type="NCBI Taxonomy" id="1618431"/>
    <lineage>
        <taxon>Bacteria</taxon>
        <taxon>Candidatus Daviesiibacteriota</taxon>
    </lineage>
</organism>
<evidence type="ECO:0000256" key="3">
    <source>
        <dbReference type="ARBA" id="ARBA00022553"/>
    </source>
</evidence>
<evidence type="ECO:0000313" key="9">
    <source>
        <dbReference type="Proteomes" id="UP000034881"/>
    </source>
</evidence>
<name>A0A0G0QXH9_9BACT</name>
<gene>
    <name evidence="8" type="ORF">UT77_C0004G0090</name>
</gene>
<dbReference type="Gene3D" id="1.10.287.130">
    <property type="match status" value="1"/>
</dbReference>
<evidence type="ECO:0000256" key="5">
    <source>
        <dbReference type="ARBA" id="ARBA00022777"/>
    </source>
</evidence>
<dbReference type="InterPro" id="IPR036890">
    <property type="entry name" value="HATPase_C_sf"/>
</dbReference>
<dbReference type="Proteomes" id="UP000034881">
    <property type="component" value="Unassembled WGS sequence"/>
</dbReference>
<sequence>MFKKQENILEKIYDSALRFLTPLSLEETYELIIKEALRLVKAEFGSIFLPEDGEFKRVYTNNPALLNIKVRKKGVTYKVFQTGIPTVVHAETLRRVHPYKSFGIEVRSDVVLPLSTKGKPFGALSLMSAKEHSFTEQELELLKFFGPFASLAITKARLYQETKEALEARSVFISMAAHELRTPITTIYGYAQLLERKTNGTKEIEGKWIKELHTETHRLSLLVNDLLEINRINSGHSHYIFKSCNLKNIIDEAIKTFNKDHPNRVMLVEDETKEEKCNVIGDFNKLLQMILNLLDNAEKFSAKNIILKLKYQKSDYIIQIQDKGEGIGEKDIPKLFEVYQRGSTDREGIGLGLFLAKNIIERHRGSIDIKSKRGKGTIVTLRFPRIRL</sequence>
<dbReference type="EC" id="2.7.13.3" evidence="2"/>
<evidence type="ECO:0000256" key="6">
    <source>
        <dbReference type="ARBA" id="ARBA00023012"/>
    </source>
</evidence>
<dbReference type="EMBL" id="LBYB01000004">
    <property type="protein sequence ID" value="KKR42106.1"/>
    <property type="molecule type" value="Genomic_DNA"/>
</dbReference>
<dbReference type="SMART" id="SM00065">
    <property type="entry name" value="GAF"/>
    <property type="match status" value="1"/>
</dbReference>
<dbReference type="InterPro" id="IPR004358">
    <property type="entry name" value="Sig_transdc_His_kin-like_C"/>
</dbReference>
<comment type="caution">
    <text evidence="8">The sequence shown here is derived from an EMBL/GenBank/DDBJ whole genome shotgun (WGS) entry which is preliminary data.</text>
</comment>
<dbReference type="SUPFAM" id="SSF55781">
    <property type="entry name" value="GAF domain-like"/>
    <property type="match status" value="1"/>
</dbReference>
<dbReference type="SMART" id="SM00388">
    <property type="entry name" value="HisKA"/>
    <property type="match status" value="1"/>
</dbReference>
<reference evidence="8 9" key="1">
    <citation type="journal article" date="2015" name="Nature">
        <title>rRNA introns, odd ribosomes, and small enigmatic genomes across a large radiation of phyla.</title>
        <authorList>
            <person name="Brown C.T."/>
            <person name="Hug L.A."/>
            <person name="Thomas B.C."/>
            <person name="Sharon I."/>
            <person name="Castelle C.J."/>
            <person name="Singh A."/>
            <person name="Wilkins M.J."/>
            <person name="Williams K.H."/>
            <person name="Banfield J.F."/>
        </authorList>
    </citation>
    <scope>NUCLEOTIDE SEQUENCE [LARGE SCALE GENOMIC DNA]</scope>
</reference>
<dbReference type="InterPro" id="IPR050736">
    <property type="entry name" value="Sensor_HK_Regulatory"/>
</dbReference>
<keyword evidence="6" id="KW-0902">Two-component regulatory system</keyword>
<dbReference type="PRINTS" id="PR00344">
    <property type="entry name" value="BCTRLSENSOR"/>
</dbReference>
<accession>A0A0G0QXH9</accession>
<keyword evidence="4" id="KW-0808">Transferase</keyword>
<dbReference type="InterPro" id="IPR036097">
    <property type="entry name" value="HisK_dim/P_sf"/>
</dbReference>
<evidence type="ECO:0000256" key="1">
    <source>
        <dbReference type="ARBA" id="ARBA00000085"/>
    </source>
</evidence>
<dbReference type="Pfam" id="PF00512">
    <property type="entry name" value="HisKA"/>
    <property type="match status" value="1"/>
</dbReference>
<dbReference type="FunFam" id="1.10.287.130:FF:000001">
    <property type="entry name" value="Two-component sensor histidine kinase"/>
    <property type="match status" value="1"/>
</dbReference>
<feature type="domain" description="Histidine kinase" evidence="7">
    <location>
        <begin position="175"/>
        <end position="387"/>
    </location>
</feature>
<protein>
    <recommendedName>
        <fullName evidence="2">histidine kinase</fullName>
        <ecNumber evidence="2">2.7.13.3</ecNumber>
    </recommendedName>
</protein>
<proteinExistence type="predicted"/>